<evidence type="ECO:0000256" key="3">
    <source>
        <dbReference type="ARBA" id="ARBA00022679"/>
    </source>
</evidence>
<comment type="similarity">
    <text evidence="2">Belongs to the 1-acyl-sn-glycerol-3-phosphate acyltransferase family.</text>
</comment>
<keyword evidence="5" id="KW-1133">Transmembrane helix</keyword>
<reference evidence="10 11" key="1">
    <citation type="submission" date="2021-04" db="EMBL/GenBank/DDBJ databases">
        <authorList>
            <person name="Bliznina A."/>
        </authorList>
    </citation>
    <scope>NUCLEOTIDE SEQUENCE [LARGE SCALE GENOMIC DNA]</scope>
</reference>
<keyword evidence="3" id="KW-0808">Transferase</keyword>
<comment type="subcellular location">
    <subcellularLocation>
        <location evidence="1">Membrane</location>
    </subcellularLocation>
</comment>
<sequence length="250" mass="28913">MNKYQKKIKAIERILDEEDRTEKAPYPLHFEIEWTWYRRLQTFLIGPLTTACGAIYLDRENRDSRSATVHEINKRVKTEQPLPQLIMFPEGAVTNGKSLLQFKPGAFIPRVPVQPVAVSFEGWRTGTCSKGTNQAWLLLVSFANLRMELRFDYLPVVTPLENEDPISFSSRVRVIFSEHTGLKSSNISFENTLIHFELKRLGLPFESMDVDLKKLMKCLDYKVEDIHLRLQEFAKLRDPEENIITIGSAI</sequence>
<evidence type="ECO:0000256" key="8">
    <source>
        <dbReference type="ARBA" id="ARBA00023315"/>
    </source>
</evidence>
<evidence type="ECO:0000256" key="5">
    <source>
        <dbReference type="ARBA" id="ARBA00022989"/>
    </source>
</evidence>
<evidence type="ECO:0000256" key="7">
    <source>
        <dbReference type="ARBA" id="ARBA00023136"/>
    </source>
</evidence>
<keyword evidence="7" id="KW-0472">Membrane</keyword>
<proteinExistence type="inferred from homology"/>
<dbReference type="Proteomes" id="UP001158576">
    <property type="component" value="Chromosome 1"/>
</dbReference>
<name>A0ABN7SMT5_OIKDI</name>
<dbReference type="Pfam" id="PF01553">
    <property type="entry name" value="Acyltransferase"/>
    <property type="match status" value="1"/>
</dbReference>
<dbReference type="EMBL" id="OU015566">
    <property type="protein sequence ID" value="CAG5104636.1"/>
    <property type="molecule type" value="Genomic_DNA"/>
</dbReference>
<feature type="domain" description="Phospholipid/glycerol acyltransferase" evidence="9">
    <location>
        <begin position="29"/>
        <end position="121"/>
    </location>
</feature>
<evidence type="ECO:0000256" key="2">
    <source>
        <dbReference type="ARBA" id="ARBA00008655"/>
    </source>
</evidence>
<evidence type="ECO:0000259" key="9">
    <source>
        <dbReference type="SMART" id="SM00563"/>
    </source>
</evidence>
<evidence type="ECO:0000313" key="11">
    <source>
        <dbReference type="Proteomes" id="UP001158576"/>
    </source>
</evidence>
<keyword evidence="8" id="KW-0012">Acyltransferase</keyword>
<protein>
    <submittedName>
        <fullName evidence="10">Oidioi.mRNA.OKI2018_I69.chr1.g1409.t1.cds</fullName>
    </submittedName>
</protein>
<evidence type="ECO:0000256" key="4">
    <source>
        <dbReference type="ARBA" id="ARBA00022692"/>
    </source>
</evidence>
<dbReference type="SMART" id="SM00563">
    <property type="entry name" value="PlsC"/>
    <property type="match status" value="1"/>
</dbReference>
<dbReference type="SUPFAM" id="SSF69593">
    <property type="entry name" value="Glycerol-3-phosphate (1)-acyltransferase"/>
    <property type="match status" value="1"/>
</dbReference>
<evidence type="ECO:0000313" key="10">
    <source>
        <dbReference type="EMBL" id="CAG5104636.1"/>
    </source>
</evidence>
<dbReference type="PANTHER" id="PTHR23063">
    <property type="entry name" value="PHOSPHOLIPID ACYLTRANSFERASE"/>
    <property type="match status" value="1"/>
</dbReference>
<keyword evidence="11" id="KW-1185">Reference proteome</keyword>
<keyword evidence="6" id="KW-0443">Lipid metabolism</keyword>
<evidence type="ECO:0000256" key="1">
    <source>
        <dbReference type="ARBA" id="ARBA00004370"/>
    </source>
</evidence>
<dbReference type="InterPro" id="IPR002123">
    <property type="entry name" value="Plipid/glycerol_acylTrfase"/>
</dbReference>
<gene>
    <name evidence="10" type="ORF">OKIOD_LOCUS10174</name>
</gene>
<dbReference type="PANTHER" id="PTHR23063:SF52">
    <property type="entry name" value="LYSOPHOSPHATIDYLCHOLINE ACYLTRANSFERASE"/>
    <property type="match status" value="1"/>
</dbReference>
<organism evidence="10 11">
    <name type="scientific">Oikopleura dioica</name>
    <name type="common">Tunicate</name>
    <dbReference type="NCBI Taxonomy" id="34765"/>
    <lineage>
        <taxon>Eukaryota</taxon>
        <taxon>Metazoa</taxon>
        <taxon>Chordata</taxon>
        <taxon>Tunicata</taxon>
        <taxon>Appendicularia</taxon>
        <taxon>Copelata</taxon>
        <taxon>Oikopleuridae</taxon>
        <taxon>Oikopleura</taxon>
    </lineage>
</organism>
<evidence type="ECO:0000256" key="6">
    <source>
        <dbReference type="ARBA" id="ARBA00023098"/>
    </source>
</evidence>
<keyword evidence="4" id="KW-0812">Transmembrane</keyword>
<accession>A0ABN7SMT5</accession>